<dbReference type="InterPro" id="IPR025105">
    <property type="entry name" value="DUF4010"/>
</dbReference>
<feature type="transmembrane region" description="Helical" evidence="1">
    <location>
        <begin position="12"/>
        <end position="30"/>
    </location>
</feature>
<dbReference type="PANTHER" id="PTHR39084">
    <property type="entry name" value="MEMBRANE PROTEIN-RELATED"/>
    <property type="match status" value="1"/>
</dbReference>
<evidence type="ECO:0000313" key="4">
    <source>
        <dbReference type="EMBL" id="MFD2788304.1"/>
    </source>
</evidence>
<keyword evidence="5" id="KW-1185">Reference proteome</keyword>
<proteinExistence type="predicted"/>
<evidence type="ECO:0000313" key="5">
    <source>
        <dbReference type="Proteomes" id="UP001597532"/>
    </source>
</evidence>
<gene>
    <name evidence="4" type="ORF">ACFS1K_00860</name>
</gene>
<dbReference type="InterPro" id="IPR049177">
    <property type="entry name" value="MgtC_SapB_SrpB_YhiD_N"/>
</dbReference>
<dbReference type="Proteomes" id="UP001597532">
    <property type="component" value="Unassembled WGS sequence"/>
</dbReference>
<evidence type="ECO:0000256" key="1">
    <source>
        <dbReference type="SAM" id="Phobius"/>
    </source>
</evidence>
<feature type="transmembrane region" description="Helical" evidence="1">
    <location>
        <begin position="184"/>
        <end position="202"/>
    </location>
</feature>
<protein>
    <submittedName>
        <fullName evidence="4">MgtC/SapB family protein</fullName>
    </submittedName>
</protein>
<feature type="transmembrane region" description="Helical" evidence="1">
    <location>
        <begin position="312"/>
        <end position="329"/>
    </location>
</feature>
<feature type="transmembrane region" description="Helical" evidence="1">
    <location>
        <begin position="96"/>
        <end position="115"/>
    </location>
</feature>
<feature type="transmembrane region" description="Helical" evidence="1">
    <location>
        <begin position="372"/>
        <end position="391"/>
    </location>
</feature>
<feature type="transmembrane region" description="Helical" evidence="1">
    <location>
        <begin position="274"/>
        <end position="292"/>
    </location>
</feature>
<feature type="domain" description="DUF4010" evidence="3">
    <location>
        <begin position="189"/>
        <end position="395"/>
    </location>
</feature>
<dbReference type="Pfam" id="PF13194">
    <property type="entry name" value="DUF4010"/>
    <property type="match status" value="1"/>
</dbReference>
<organism evidence="4 5">
    <name type="scientific">Arenibacter antarcticus</name>
    <dbReference type="NCBI Taxonomy" id="2040469"/>
    <lineage>
        <taxon>Bacteria</taxon>
        <taxon>Pseudomonadati</taxon>
        <taxon>Bacteroidota</taxon>
        <taxon>Flavobacteriia</taxon>
        <taxon>Flavobacteriales</taxon>
        <taxon>Flavobacteriaceae</taxon>
        <taxon>Arenibacter</taxon>
    </lineage>
</organism>
<keyword evidence="1" id="KW-0472">Membrane</keyword>
<feature type="transmembrane region" description="Helical" evidence="1">
    <location>
        <begin position="66"/>
        <end position="84"/>
    </location>
</feature>
<dbReference type="PANTHER" id="PTHR39084:SF1">
    <property type="entry name" value="DUF4010 DOMAIN-CONTAINING PROTEIN"/>
    <property type="match status" value="1"/>
</dbReference>
<keyword evidence="1" id="KW-0812">Transmembrane</keyword>
<feature type="transmembrane region" description="Helical" evidence="1">
    <location>
        <begin position="121"/>
        <end position="139"/>
    </location>
</feature>
<feature type="transmembrane region" description="Helical" evidence="1">
    <location>
        <begin position="211"/>
        <end position="228"/>
    </location>
</feature>
<name>A0ABW5V9H9_9FLAO</name>
<dbReference type="RefSeq" id="WP_251807582.1">
    <property type="nucleotide sequence ID" value="NZ_CP166679.1"/>
</dbReference>
<feature type="transmembrane region" description="Helical" evidence="1">
    <location>
        <begin position="151"/>
        <end position="172"/>
    </location>
</feature>
<feature type="transmembrane region" description="Helical" evidence="1">
    <location>
        <begin position="341"/>
        <end position="360"/>
    </location>
</feature>
<feature type="transmembrane region" description="Helical" evidence="1">
    <location>
        <begin position="248"/>
        <end position="267"/>
    </location>
</feature>
<feature type="domain" description="MgtC/SapB/SrpB/YhiD N-terminal" evidence="2">
    <location>
        <begin position="19"/>
        <end position="140"/>
    </location>
</feature>
<sequence>MHTEAYLNDLIGPYMLGVLVSLAIGLMLGLEREYDKIKDETGFAGIRTFPIVTILGFVLGNLSETFSLWLPIVGFGSLILFLGIGQVIKSRIENTLGTTTNLALITSFTLGLMVSEELYRDSVATAVIVVTLLSLKTTFRSIIQNITHQELFAFIKFVILALLILPFLPNINYGANNLLNPFEIGSIVVIVSFLNFIGYFLVKFVGSRKGILLTAILGGLISSTAVAWDYASKSKENPHLSREYSAGIIIASAIMFPRLALLAAIFNSEMISHLVFPLTLLTLICLIPSILLIKKGARKAATEIDLGNPLDILNALSFAVIYVVILYGVHYGNVYFGESGLYYSALIAGLADTTAITISMAKFGLNGDHLQLSSLIIVASTLSNTLVKLGIAFFRGSRATGRLVGYIFSAVIVVGILYIAILGW</sequence>
<evidence type="ECO:0000259" key="3">
    <source>
        <dbReference type="Pfam" id="PF13194"/>
    </source>
</evidence>
<keyword evidence="1" id="KW-1133">Transmembrane helix</keyword>
<comment type="caution">
    <text evidence="4">The sequence shown here is derived from an EMBL/GenBank/DDBJ whole genome shotgun (WGS) entry which is preliminary data.</text>
</comment>
<reference evidence="5" key="1">
    <citation type="journal article" date="2019" name="Int. J. Syst. Evol. Microbiol.">
        <title>The Global Catalogue of Microorganisms (GCM) 10K type strain sequencing project: providing services to taxonomists for standard genome sequencing and annotation.</title>
        <authorList>
            <consortium name="The Broad Institute Genomics Platform"/>
            <consortium name="The Broad Institute Genome Sequencing Center for Infectious Disease"/>
            <person name="Wu L."/>
            <person name="Ma J."/>
        </authorList>
    </citation>
    <scope>NUCLEOTIDE SEQUENCE [LARGE SCALE GENOMIC DNA]</scope>
    <source>
        <strain evidence="5">KCTC 52924</strain>
    </source>
</reference>
<feature type="transmembrane region" description="Helical" evidence="1">
    <location>
        <begin position="42"/>
        <end position="60"/>
    </location>
</feature>
<evidence type="ECO:0000259" key="2">
    <source>
        <dbReference type="Pfam" id="PF02308"/>
    </source>
</evidence>
<accession>A0ABW5V9H9</accession>
<dbReference type="EMBL" id="JBHUOK010000002">
    <property type="protein sequence ID" value="MFD2788304.1"/>
    <property type="molecule type" value="Genomic_DNA"/>
</dbReference>
<feature type="transmembrane region" description="Helical" evidence="1">
    <location>
        <begin position="403"/>
        <end position="421"/>
    </location>
</feature>
<dbReference type="Pfam" id="PF02308">
    <property type="entry name" value="MgtC"/>
    <property type="match status" value="1"/>
</dbReference>